<reference evidence="1 2" key="2">
    <citation type="submission" date="2018-11" db="EMBL/GenBank/DDBJ databases">
        <authorList>
            <consortium name="Pathogen Informatics"/>
        </authorList>
    </citation>
    <scope>NUCLEOTIDE SEQUENCE [LARGE SCALE GENOMIC DNA]</scope>
    <source>
        <strain evidence="1 2">Egypt</strain>
    </source>
</reference>
<keyword evidence="2" id="KW-1185">Reference proteome</keyword>
<accession>A0A183ANP3</accession>
<dbReference type="Proteomes" id="UP000272942">
    <property type="component" value="Unassembled WGS sequence"/>
</dbReference>
<proteinExistence type="predicted"/>
<dbReference type="AlphaFoldDB" id="A0A183ANP3"/>
<evidence type="ECO:0000313" key="1">
    <source>
        <dbReference type="EMBL" id="VDP83815.1"/>
    </source>
</evidence>
<dbReference type="EMBL" id="UZAN01046173">
    <property type="protein sequence ID" value="VDP83815.1"/>
    <property type="molecule type" value="Genomic_DNA"/>
</dbReference>
<dbReference type="WBParaSite" id="ECPE_0000860401-mRNA-1">
    <property type="protein sequence ID" value="ECPE_0000860401-mRNA-1"/>
    <property type="gene ID" value="ECPE_0000860401"/>
</dbReference>
<dbReference type="OrthoDB" id="6252794at2759"/>
<organism evidence="3">
    <name type="scientific">Echinostoma caproni</name>
    <dbReference type="NCBI Taxonomy" id="27848"/>
    <lineage>
        <taxon>Eukaryota</taxon>
        <taxon>Metazoa</taxon>
        <taxon>Spiralia</taxon>
        <taxon>Lophotrochozoa</taxon>
        <taxon>Platyhelminthes</taxon>
        <taxon>Trematoda</taxon>
        <taxon>Digenea</taxon>
        <taxon>Plagiorchiida</taxon>
        <taxon>Echinostomata</taxon>
        <taxon>Echinostomatoidea</taxon>
        <taxon>Echinostomatidae</taxon>
        <taxon>Echinostoma</taxon>
    </lineage>
</organism>
<evidence type="ECO:0000313" key="3">
    <source>
        <dbReference type="WBParaSite" id="ECPE_0000860401-mRNA-1"/>
    </source>
</evidence>
<gene>
    <name evidence="1" type="ORF">ECPE_LOCUS8579</name>
</gene>
<protein>
    <submittedName>
        <fullName evidence="3">Peptidase_M3 domain-containing protein</fullName>
    </submittedName>
</protein>
<name>A0A183ANP3_9TREM</name>
<sequence>MMHASRNFLDFDSTILAKLSDSLKDKISAKAFVNLQRKSDHELRAVRTIVQALLDEEQQIQTDTDRLIDTHDLSRQRKVEVQFCDWERLRYLPSAEWIHTQMENGFPVKRKQLKAMFCQYLDHLNRVVSRPYLMVKMFQGNVHLDTPAEDKYDPFQWNEDDKYRKSVSDQ</sequence>
<evidence type="ECO:0000313" key="2">
    <source>
        <dbReference type="Proteomes" id="UP000272942"/>
    </source>
</evidence>
<reference evidence="3" key="1">
    <citation type="submission" date="2016-06" db="UniProtKB">
        <authorList>
            <consortium name="WormBaseParasite"/>
        </authorList>
    </citation>
    <scope>IDENTIFICATION</scope>
</reference>